<evidence type="ECO:0000259" key="5">
    <source>
        <dbReference type="Pfam" id="PF01765"/>
    </source>
</evidence>
<dbReference type="PANTHER" id="PTHR20982:SF3">
    <property type="entry name" value="MITOCHONDRIAL RIBOSOME RECYCLING FACTOR PSEUDO 1"/>
    <property type="match status" value="1"/>
</dbReference>
<evidence type="ECO:0000313" key="6">
    <source>
        <dbReference type="EMBL" id="ORY75326.1"/>
    </source>
</evidence>
<dbReference type="GO" id="GO:0006412">
    <property type="term" value="P:translation"/>
    <property type="evidence" value="ECO:0007669"/>
    <property type="project" value="UniProtKB-KW"/>
</dbReference>
<evidence type="ECO:0000256" key="4">
    <source>
        <dbReference type="SAM" id="MobiDB-lite"/>
    </source>
</evidence>
<evidence type="ECO:0000256" key="1">
    <source>
        <dbReference type="ARBA" id="ARBA00005912"/>
    </source>
</evidence>
<comment type="function">
    <text evidence="3">Necessary for protein synthesis in mitochondria. Functions as a ribosome recycling factor in mitochondria.</text>
</comment>
<dbReference type="FunCoup" id="A0A1Y2EW08">
    <property type="interactions" value="142"/>
</dbReference>
<name>A0A1Y2EW08_9BASI</name>
<dbReference type="Pfam" id="PF01765">
    <property type="entry name" value="RRF"/>
    <property type="match status" value="1"/>
</dbReference>
<dbReference type="SUPFAM" id="SSF55194">
    <property type="entry name" value="Ribosome recycling factor, RRF"/>
    <property type="match status" value="1"/>
</dbReference>
<dbReference type="EMBL" id="MCGR01000038">
    <property type="protein sequence ID" value="ORY75326.1"/>
    <property type="molecule type" value="Genomic_DNA"/>
</dbReference>
<dbReference type="GO" id="GO:0043023">
    <property type="term" value="F:ribosomal large subunit binding"/>
    <property type="evidence" value="ECO:0007669"/>
    <property type="project" value="TreeGrafter"/>
</dbReference>
<evidence type="ECO:0000256" key="2">
    <source>
        <dbReference type="ARBA" id="ARBA00022917"/>
    </source>
</evidence>
<dbReference type="OrthoDB" id="407355at2759"/>
<reference evidence="6 7" key="1">
    <citation type="submission" date="2016-07" db="EMBL/GenBank/DDBJ databases">
        <title>Pervasive Adenine N6-methylation of Active Genes in Fungi.</title>
        <authorList>
            <consortium name="DOE Joint Genome Institute"/>
            <person name="Mondo S.J."/>
            <person name="Dannebaum R.O."/>
            <person name="Kuo R.C."/>
            <person name="Labutti K."/>
            <person name="Haridas S."/>
            <person name="Kuo A."/>
            <person name="Salamov A."/>
            <person name="Ahrendt S.R."/>
            <person name="Lipzen A."/>
            <person name="Sullivan W."/>
            <person name="Andreopoulos W.B."/>
            <person name="Clum A."/>
            <person name="Lindquist E."/>
            <person name="Daum C."/>
            <person name="Ramamoorthy G.K."/>
            <person name="Gryganskyi A."/>
            <person name="Culley D."/>
            <person name="Magnuson J.K."/>
            <person name="James T.Y."/>
            <person name="O'Malley M.A."/>
            <person name="Stajich J.E."/>
            <person name="Spatafora J.W."/>
            <person name="Visel A."/>
            <person name="Grigoriev I.V."/>
        </authorList>
    </citation>
    <scope>NUCLEOTIDE SEQUENCE [LARGE SCALE GENOMIC DNA]</scope>
    <source>
        <strain evidence="6 7">62-1032</strain>
    </source>
</reference>
<evidence type="ECO:0000313" key="7">
    <source>
        <dbReference type="Proteomes" id="UP000193467"/>
    </source>
</evidence>
<proteinExistence type="inferred from homology"/>
<comment type="similarity">
    <text evidence="1">Belongs to the RRF family.</text>
</comment>
<dbReference type="PANTHER" id="PTHR20982">
    <property type="entry name" value="RIBOSOME RECYCLING FACTOR"/>
    <property type="match status" value="1"/>
</dbReference>
<keyword evidence="2" id="KW-0648">Protein biosynthesis</keyword>
<protein>
    <submittedName>
        <fullName evidence="6">Ribosome recycling factor domain-containing protein</fullName>
    </submittedName>
</protein>
<dbReference type="Gene3D" id="1.10.132.20">
    <property type="entry name" value="Ribosome-recycling factor"/>
    <property type="match status" value="1"/>
</dbReference>
<organism evidence="6 7">
    <name type="scientific">Leucosporidium creatinivorum</name>
    <dbReference type="NCBI Taxonomy" id="106004"/>
    <lineage>
        <taxon>Eukaryota</taxon>
        <taxon>Fungi</taxon>
        <taxon>Dikarya</taxon>
        <taxon>Basidiomycota</taxon>
        <taxon>Pucciniomycotina</taxon>
        <taxon>Microbotryomycetes</taxon>
        <taxon>Leucosporidiales</taxon>
        <taxon>Leucosporidium</taxon>
    </lineage>
</organism>
<keyword evidence="7" id="KW-1185">Reference proteome</keyword>
<dbReference type="STRING" id="106004.A0A1Y2EW08"/>
<dbReference type="InterPro" id="IPR002661">
    <property type="entry name" value="Ribosome_recyc_fac"/>
</dbReference>
<accession>A0A1Y2EW08</accession>
<dbReference type="Gene3D" id="3.30.1360.40">
    <property type="match status" value="1"/>
</dbReference>
<dbReference type="InterPro" id="IPR036191">
    <property type="entry name" value="RRF_sf"/>
</dbReference>
<dbReference type="FunFam" id="3.30.1360.40:FF:000001">
    <property type="entry name" value="Ribosome-recycling factor"/>
    <property type="match status" value="1"/>
</dbReference>
<gene>
    <name evidence="6" type="ORF">BCR35DRAFT_267927</name>
</gene>
<dbReference type="Proteomes" id="UP000193467">
    <property type="component" value="Unassembled WGS sequence"/>
</dbReference>
<dbReference type="InterPro" id="IPR023584">
    <property type="entry name" value="Ribosome_recyc_fac_dom"/>
</dbReference>
<dbReference type="InParanoid" id="A0A1Y2EW08"/>
<feature type="domain" description="Ribosome recycling factor" evidence="5">
    <location>
        <begin position="18"/>
        <end position="171"/>
    </location>
</feature>
<feature type="region of interest" description="Disordered" evidence="4">
    <location>
        <begin position="122"/>
        <end position="159"/>
    </location>
</feature>
<dbReference type="AlphaFoldDB" id="A0A1Y2EW08"/>
<feature type="compositionally biased region" description="Basic and acidic residues" evidence="4">
    <location>
        <begin position="126"/>
        <end position="159"/>
    </location>
</feature>
<dbReference type="GO" id="GO:0005739">
    <property type="term" value="C:mitochondrion"/>
    <property type="evidence" value="ECO:0007669"/>
    <property type="project" value="TreeGrafter"/>
</dbReference>
<evidence type="ECO:0000256" key="3">
    <source>
        <dbReference type="ARBA" id="ARBA00024909"/>
    </source>
</evidence>
<comment type="caution">
    <text evidence="6">The sequence shown here is derived from an EMBL/GenBank/DDBJ whole genome shotgun (WGS) entry which is preliminary data.</text>
</comment>
<sequence>MDEAVDKLRVGLKTVVGRVGRVSPDLLNGVKVEMDGQRRPLGEFATVSVKDGKDLLVTVYDEAYLKAVSQALYASSLNLAPQATSATALRVPVPRADWDKRQQLVRQASELCESARVAVRSSRTKGQKDLKSDIDAKAFSKEEGRSETKRLDTSTKKRTDEVDTIFEQAKKV</sequence>